<dbReference type="EMBL" id="JAPDRK010000013">
    <property type="protein sequence ID" value="KAJ9606994.1"/>
    <property type="molecule type" value="Genomic_DNA"/>
</dbReference>
<accession>A0AA38X521</accession>
<gene>
    <name evidence="2" type="ORF">H2200_009005</name>
</gene>
<name>A0AA38X521_9EURO</name>
<feature type="compositionally biased region" description="Low complexity" evidence="1">
    <location>
        <begin position="109"/>
        <end position="121"/>
    </location>
</feature>
<sequence length="290" mass="32830">MADVDTTSGLFRFNLSTPSPQKRKRHSDHLDDEDDDSDYGVRDLKRRSTATHRLPFRLSPGRANVSAPPASFSLYTSIYQQPPTPVDTSDDESLGHRSKEDDQWNLTKQESQPQSDSSTSSVKAQCGDLDVDMDMTAPLMVQPRIRRARSNDIIPPERDTNFLGAIEHFARERVPTPISSHFDNRVSDLPNVPRHSFPPLRTNLSPMIEQESWISRDGLPSPVEDHDMDMVMDRDESTGHVYPRTRQYGLDGNYSPSGRARTGRLHMGYLNGCEKCAQKVPGHYSHIIWT</sequence>
<evidence type="ECO:0000313" key="3">
    <source>
        <dbReference type="Proteomes" id="UP001172673"/>
    </source>
</evidence>
<feature type="region of interest" description="Disordered" evidence="1">
    <location>
        <begin position="1"/>
        <end position="123"/>
    </location>
</feature>
<feature type="compositionally biased region" description="Polar residues" evidence="1">
    <location>
        <begin position="1"/>
        <end position="20"/>
    </location>
</feature>
<organism evidence="2 3">
    <name type="scientific">Cladophialophora chaetospira</name>
    <dbReference type="NCBI Taxonomy" id="386627"/>
    <lineage>
        <taxon>Eukaryota</taxon>
        <taxon>Fungi</taxon>
        <taxon>Dikarya</taxon>
        <taxon>Ascomycota</taxon>
        <taxon>Pezizomycotina</taxon>
        <taxon>Eurotiomycetes</taxon>
        <taxon>Chaetothyriomycetidae</taxon>
        <taxon>Chaetothyriales</taxon>
        <taxon>Herpotrichiellaceae</taxon>
        <taxon>Cladophialophora</taxon>
    </lineage>
</organism>
<protein>
    <submittedName>
        <fullName evidence="2">Uncharacterized protein</fullName>
    </submittedName>
</protein>
<comment type="caution">
    <text evidence="2">The sequence shown here is derived from an EMBL/GenBank/DDBJ whole genome shotgun (WGS) entry which is preliminary data.</text>
</comment>
<feature type="compositionally biased region" description="Basic and acidic residues" evidence="1">
    <location>
        <begin position="93"/>
        <end position="102"/>
    </location>
</feature>
<reference evidence="2" key="1">
    <citation type="submission" date="2022-10" db="EMBL/GenBank/DDBJ databases">
        <title>Culturing micro-colonial fungi from biological soil crusts in the Mojave desert and describing Neophaeococcomyces mojavensis, and introducing the new genera and species Taxawa tesnikishii.</title>
        <authorList>
            <person name="Kurbessoian T."/>
            <person name="Stajich J.E."/>
        </authorList>
    </citation>
    <scope>NUCLEOTIDE SEQUENCE</scope>
    <source>
        <strain evidence="2">TK_41</strain>
    </source>
</reference>
<evidence type="ECO:0000313" key="2">
    <source>
        <dbReference type="EMBL" id="KAJ9606994.1"/>
    </source>
</evidence>
<keyword evidence="3" id="KW-1185">Reference proteome</keyword>
<dbReference type="AlphaFoldDB" id="A0AA38X521"/>
<dbReference type="Proteomes" id="UP001172673">
    <property type="component" value="Unassembled WGS sequence"/>
</dbReference>
<evidence type="ECO:0000256" key="1">
    <source>
        <dbReference type="SAM" id="MobiDB-lite"/>
    </source>
</evidence>
<proteinExistence type="predicted"/>